<dbReference type="EMBL" id="JAJGCB010000002">
    <property type="protein sequence ID" value="KAJ8994906.1"/>
    <property type="molecule type" value="Genomic_DNA"/>
</dbReference>
<sequence>MLLALAAVNVLNEQLDYTQHQITKAIASSEITGRSSHPQVIIVTMIRQTPRRCQQGPQCKSRHVPTPTPQSTRRHGQYPYLNLKIKKEYTAEGKDIKMPRPLHTRQAGVLKRQFSMISDDTGFDQFQSQSQIQPQRSICASAATVTHPTPKGEANEPDIEPPLFFDYKNYQKAMVALDPAELSIDPDPVTIAEISREIGDGFEGYSICDRLDDIWNILFETMDGEGLEWILPIMNWNMHKNGGDLPHSREEDRPSETGDSDMGMVDENMALAGADFDALFQEMTDTGLILD</sequence>
<dbReference type="AlphaFoldDB" id="A0AAN6J1V7"/>
<evidence type="ECO:0000313" key="3">
    <source>
        <dbReference type="Proteomes" id="UP001161757"/>
    </source>
</evidence>
<dbReference type="Proteomes" id="UP001161757">
    <property type="component" value="Unassembled WGS sequence"/>
</dbReference>
<comment type="caution">
    <text evidence="2">The sequence shown here is derived from an EMBL/GenBank/DDBJ whole genome shotgun (WGS) entry which is preliminary data.</text>
</comment>
<feature type="compositionally biased region" description="Basic and acidic residues" evidence="1">
    <location>
        <begin position="246"/>
        <end position="256"/>
    </location>
</feature>
<feature type="region of interest" description="Disordered" evidence="1">
    <location>
        <begin position="242"/>
        <end position="263"/>
    </location>
</feature>
<proteinExistence type="predicted"/>
<gene>
    <name evidence="2" type="ORF">HRR80_001600</name>
</gene>
<evidence type="ECO:0000313" key="2">
    <source>
        <dbReference type="EMBL" id="KAJ8994906.1"/>
    </source>
</evidence>
<name>A0AAN6J1V7_EXODE</name>
<evidence type="ECO:0000256" key="1">
    <source>
        <dbReference type="SAM" id="MobiDB-lite"/>
    </source>
</evidence>
<accession>A0AAN6J1V7</accession>
<protein>
    <submittedName>
        <fullName evidence="2">Uncharacterized protein</fullName>
    </submittedName>
</protein>
<reference evidence="2" key="1">
    <citation type="submission" date="2023-01" db="EMBL/GenBank/DDBJ databases">
        <title>Exophiala dermititidis isolated from Cystic Fibrosis Patient.</title>
        <authorList>
            <person name="Kurbessoian T."/>
            <person name="Crocker A."/>
            <person name="Murante D."/>
            <person name="Hogan D.A."/>
            <person name="Stajich J.E."/>
        </authorList>
    </citation>
    <scope>NUCLEOTIDE SEQUENCE</scope>
    <source>
        <strain evidence="2">Ex8</strain>
    </source>
</reference>
<feature type="region of interest" description="Disordered" evidence="1">
    <location>
        <begin position="55"/>
        <end position="75"/>
    </location>
</feature>
<organism evidence="2 3">
    <name type="scientific">Exophiala dermatitidis</name>
    <name type="common">Black yeast-like fungus</name>
    <name type="synonym">Wangiella dermatitidis</name>
    <dbReference type="NCBI Taxonomy" id="5970"/>
    <lineage>
        <taxon>Eukaryota</taxon>
        <taxon>Fungi</taxon>
        <taxon>Dikarya</taxon>
        <taxon>Ascomycota</taxon>
        <taxon>Pezizomycotina</taxon>
        <taxon>Eurotiomycetes</taxon>
        <taxon>Chaetothyriomycetidae</taxon>
        <taxon>Chaetothyriales</taxon>
        <taxon>Herpotrichiellaceae</taxon>
        <taxon>Exophiala</taxon>
    </lineage>
</organism>